<accession>A0ABW1F4T1</accession>
<evidence type="ECO:0000259" key="6">
    <source>
        <dbReference type="PROSITE" id="PS50977"/>
    </source>
</evidence>
<sequence>MTGAPERPLRADAARNRAKLLDAATEVFTTRGIATPTEEIARAAGVGVGTLFRHFPTKEALLEAVMVRRLEEIATTTAQLAHDAERPDGAGPGGAGSGGAGSGGGDGGNSGEAFFAALRVVVDRSAGKDEFTRALAAAGVDAHAALHESGTAIREHLARLLAAAQRTGAVRHEVGMTELFALLVGTTTAVERLQDDPAARERVFTVVFDGLRPR</sequence>
<evidence type="ECO:0000313" key="8">
    <source>
        <dbReference type="Proteomes" id="UP001596067"/>
    </source>
</evidence>
<dbReference type="SUPFAM" id="SSF48498">
    <property type="entry name" value="Tetracyclin repressor-like, C-terminal domain"/>
    <property type="match status" value="1"/>
</dbReference>
<dbReference type="RefSeq" id="WP_345328291.1">
    <property type="nucleotide sequence ID" value="NZ_BAAAVH010000016.1"/>
</dbReference>
<keyword evidence="1" id="KW-0805">Transcription regulation</keyword>
<dbReference type="Gene3D" id="1.10.357.10">
    <property type="entry name" value="Tetracycline Repressor, domain 2"/>
    <property type="match status" value="2"/>
</dbReference>
<gene>
    <name evidence="7" type="ORF">ACFP0N_29885</name>
</gene>
<feature type="compositionally biased region" description="Gly residues" evidence="5">
    <location>
        <begin position="90"/>
        <end position="106"/>
    </location>
</feature>
<keyword evidence="2 4" id="KW-0238">DNA-binding</keyword>
<dbReference type="EMBL" id="JBHSOD010000052">
    <property type="protein sequence ID" value="MFC5889188.1"/>
    <property type="molecule type" value="Genomic_DNA"/>
</dbReference>
<evidence type="ECO:0000256" key="2">
    <source>
        <dbReference type="ARBA" id="ARBA00023125"/>
    </source>
</evidence>
<dbReference type="PANTHER" id="PTHR30055:SF234">
    <property type="entry name" value="HTH-TYPE TRANSCRIPTIONAL REGULATOR BETI"/>
    <property type="match status" value="1"/>
</dbReference>
<evidence type="ECO:0000313" key="7">
    <source>
        <dbReference type="EMBL" id="MFC5889188.1"/>
    </source>
</evidence>
<dbReference type="Proteomes" id="UP001596067">
    <property type="component" value="Unassembled WGS sequence"/>
</dbReference>
<comment type="caution">
    <text evidence="7">The sequence shown here is derived from an EMBL/GenBank/DDBJ whole genome shotgun (WGS) entry which is preliminary data.</text>
</comment>
<protein>
    <submittedName>
        <fullName evidence="7">Helix-turn-helix domain-containing protein</fullName>
    </submittedName>
</protein>
<dbReference type="Pfam" id="PF21597">
    <property type="entry name" value="TetR_C_43"/>
    <property type="match status" value="1"/>
</dbReference>
<feature type="domain" description="HTH tetR-type" evidence="6">
    <location>
        <begin position="14"/>
        <end position="73"/>
    </location>
</feature>
<dbReference type="InterPro" id="IPR050109">
    <property type="entry name" value="HTH-type_TetR-like_transc_reg"/>
</dbReference>
<dbReference type="InterPro" id="IPR049445">
    <property type="entry name" value="TetR_SbtR-like_C"/>
</dbReference>
<dbReference type="PRINTS" id="PR00455">
    <property type="entry name" value="HTHTETR"/>
</dbReference>
<name>A0ABW1F4T1_9ACTN</name>
<evidence type="ECO:0000256" key="5">
    <source>
        <dbReference type="SAM" id="MobiDB-lite"/>
    </source>
</evidence>
<evidence type="ECO:0000256" key="3">
    <source>
        <dbReference type="ARBA" id="ARBA00023163"/>
    </source>
</evidence>
<dbReference type="InterPro" id="IPR009057">
    <property type="entry name" value="Homeodomain-like_sf"/>
</dbReference>
<feature type="DNA-binding region" description="H-T-H motif" evidence="4">
    <location>
        <begin position="36"/>
        <end position="55"/>
    </location>
</feature>
<keyword evidence="8" id="KW-1185">Reference proteome</keyword>
<organism evidence="7 8">
    <name type="scientific">Kitasatospora aburaviensis</name>
    <dbReference type="NCBI Taxonomy" id="67265"/>
    <lineage>
        <taxon>Bacteria</taxon>
        <taxon>Bacillati</taxon>
        <taxon>Actinomycetota</taxon>
        <taxon>Actinomycetes</taxon>
        <taxon>Kitasatosporales</taxon>
        <taxon>Streptomycetaceae</taxon>
        <taxon>Kitasatospora</taxon>
    </lineage>
</organism>
<proteinExistence type="predicted"/>
<reference evidence="8" key="1">
    <citation type="journal article" date="2019" name="Int. J. Syst. Evol. Microbiol.">
        <title>The Global Catalogue of Microorganisms (GCM) 10K type strain sequencing project: providing services to taxonomists for standard genome sequencing and annotation.</title>
        <authorList>
            <consortium name="The Broad Institute Genomics Platform"/>
            <consortium name="The Broad Institute Genome Sequencing Center for Infectious Disease"/>
            <person name="Wu L."/>
            <person name="Ma J."/>
        </authorList>
    </citation>
    <scope>NUCLEOTIDE SEQUENCE [LARGE SCALE GENOMIC DNA]</scope>
    <source>
        <strain evidence="8">CGMCC 4.1469</strain>
    </source>
</reference>
<feature type="region of interest" description="Disordered" evidence="5">
    <location>
        <begin position="78"/>
        <end position="106"/>
    </location>
</feature>
<keyword evidence="3" id="KW-0804">Transcription</keyword>
<dbReference type="SUPFAM" id="SSF46689">
    <property type="entry name" value="Homeodomain-like"/>
    <property type="match status" value="1"/>
</dbReference>
<dbReference type="PANTHER" id="PTHR30055">
    <property type="entry name" value="HTH-TYPE TRANSCRIPTIONAL REGULATOR RUTR"/>
    <property type="match status" value="1"/>
</dbReference>
<dbReference type="Pfam" id="PF00440">
    <property type="entry name" value="TetR_N"/>
    <property type="match status" value="1"/>
</dbReference>
<dbReference type="InterPro" id="IPR036271">
    <property type="entry name" value="Tet_transcr_reg_TetR-rel_C_sf"/>
</dbReference>
<evidence type="ECO:0000256" key="4">
    <source>
        <dbReference type="PROSITE-ProRule" id="PRU00335"/>
    </source>
</evidence>
<dbReference type="PROSITE" id="PS50977">
    <property type="entry name" value="HTH_TETR_2"/>
    <property type="match status" value="1"/>
</dbReference>
<evidence type="ECO:0000256" key="1">
    <source>
        <dbReference type="ARBA" id="ARBA00023015"/>
    </source>
</evidence>
<dbReference type="InterPro" id="IPR001647">
    <property type="entry name" value="HTH_TetR"/>
</dbReference>